<evidence type="ECO:0000313" key="2">
    <source>
        <dbReference type="EMBL" id="KAJ3423933.1"/>
    </source>
</evidence>
<organism evidence="2 3">
    <name type="scientific">Anaeramoeba flamelloides</name>
    <dbReference type="NCBI Taxonomy" id="1746091"/>
    <lineage>
        <taxon>Eukaryota</taxon>
        <taxon>Metamonada</taxon>
        <taxon>Anaeramoebidae</taxon>
        <taxon>Anaeramoeba</taxon>
    </lineage>
</organism>
<feature type="region of interest" description="Disordered" evidence="1">
    <location>
        <begin position="329"/>
        <end position="376"/>
    </location>
</feature>
<dbReference type="Proteomes" id="UP001146793">
    <property type="component" value="Unassembled WGS sequence"/>
</dbReference>
<dbReference type="GO" id="GO:0016301">
    <property type="term" value="F:kinase activity"/>
    <property type="evidence" value="ECO:0007669"/>
    <property type="project" value="UniProtKB-KW"/>
</dbReference>
<keyword evidence="2" id="KW-0418">Kinase</keyword>
<feature type="compositionally biased region" description="Polar residues" evidence="1">
    <location>
        <begin position="358"/>
        <end position="368"/>
    </location>
</feature>
<accession>A0AAV7Y8W5</accession>
<feature type="region of interest" description="Disordered" evidence="1">
    <location>
        <begin position="460"/>
        <end position="480"/>
    </location>
</feature>
<gene>
    <name evidence="2" type="ORF">M0812_29564</name>
</gene>
<evidence type="ECO:0000256" key="1">
    <source>
        <dbReference type="SAM" id="MobiDB-lite"/>
    </source>
</evidence>
<dbReference type="AlphaFoldDB" id="A0AAV7Y8W5"/>
<evidence type="ECO:0000313" key="3">
    <source>
        <dbReference type="Proteomes" id="UP001146793"/>
    </source>
</evidence>
<keyword evidence="2" id="KW-0808">Transferase</keyword>
<comment type="caution">
    <text evidence="2">The sequence shown here is derived from an EMBL/GenBank/DDBJ whole genome shotgun (WGS) entry which is preliminary data.</text>
</comment>
<sequence length="572" mass="67074">MTTNYFQLVWDFGNFLFSNIKYEQLFTLDHYSKLFLERKQQQQQQQKQQNETSTSFRRNLKRIQKLFIQNGVVFNPQKKKKSKRNTTFEKYFLSASWSNVFQSQEEKKQANKNSEFTLKMENSRSNRTIGVLGFKLLKLLKEKPLTSEALTNLTQFSKQRVCTVLSIYKLLSLVTLDQETNLYSWNEEQACVLPEIKKYFDDLIAARNARRLLAQKVLMLTERLSKKIAHKHSYDSRYEMISQGICSTVARNVSCCATKVTTNSLSLEKRKTKELLTKLEERKKELGEFRQRRVILDSDELKKYLYYSSSLLSNTKIILRGKKAIILKKRSKKSPKKSKKFCLQNNQQAQKKQQQKADPNSSKQLSFTTKKRKISDRKRSFKKIEVSIKPAKSTKSYRIIFPILKKKKSFLIDSNFSKKNSFGREDFLNVPQKTEPNKEEQGNVVDEEVFGIQHPHNNRANYQQQEQQQQQQEEEEEQNLKKTTVFLNSSNISSPCNVNEYDLNSSTFLLGSDNIETYSSPYFDEGDKFDSSTHSLLSTHYDNTELEIPGLFSLWDSETLSIPDKFYNYGEW</sequence>
<proteinExistence type="predicted"/>
<reference evidence="2" key="1">
    <citation type="submission" date="2022-08" db="EMBL/GenBank/DDBJ databases">
        <title>Novel sulphate-reducing endosymbionts in the free-living metamonad Anaeramoeba.</title>
        <authorList>
            <person name="Jerlstrom-Hultqvist J."/>
            <person name="Cepicka I."/>
            <person name="Gallot-Lavallee L."/>
            <person name="Salas-Leiva D."/>
            <person name="Curtis B.A."/>
            <person name="Zahonova K."/>
            <person name="Pipaliya S."/>
            <person name="Dacks J."/>
            <person name="Roger A.J."/>
        </authorList>
    </citation>
    <scope>NUCLEOTIDE SEQUENCE</scope>
    <source>
        <strain evidence="2">Busselton2</strain>
    </source>
</reference>
<protein>
    <submittedName>
        <fullName evidence="2">Serine/threonine-protein kinase ste7</fullName>
    </submittedName>
</protein>
<name>A0AAV7Y8W5_9EUKA</name>
<dbReference type="EMBL" id="JANTQA010000075">
    <property type="protein sequence ID" value="KAJ3423933.1"/>
    <property type="molecule type" value="Genomic_DNA"/>
</dbReference>
<feature type="compositionally biased region" description="Basic residues" evidence="1">
    <location>
        <begin position="329"/>
        <end position="340"/>
    </location>
</feature>